<dbReference type="InterPro" id="IPR051824">
    <property type="entry name" value="LRR_Rcpt-Like_S/T_Kinase"/>
</dbReference>
<accession>A0A0K9PVY2</accession>
<keyword evidence="4" id="KW-0723">Serine/threonine-protein kinase</keyword>
<dbReference type="Pfam" id="PF23598">
    <property type="entry name" value="LRR_14"/>
    <property type="match status" value="1"/>
</dbReference>
<feature type="binding site" evidence="21">
    <location>
        <position position="691"/>
    </location>
    <ligand>
        <name>ATP</name>
        <dbReference type="ChEBI" id="CHEBI:30616"/>
    </ligand>
</feature>
<dbReference type="InterPro" id="IPR008271">
    <property type="entry name" value="Ser/Thr_kinase_AS"/>
</dbReference>
<sequence>MRVCAIFFVITLWLLASFGDITVEAQATELDPNEMTALRAMAKKLDIQFWNFSLNPCSGQGDWNSIIKPIEKILTCNCSINNISNYCHVTNIKLKTVNLTGPLPEELVNLTSLTEIDFSRNSFSGTIPFSWASLPLTILGLLGNRVTGPIPEEIGTISTLQQLILESNSFNGSVPSFFGNLPNLRRLLLSGNQFTGVLPDTLGDLKNLEDFRIDGNAISGRIPVFFANWTKMERLDIQGTSLQGPFPPGFSSLTNLSELRVTDINISGTFPEWETMESFKNLILRNCQLSGSIPPFIGNMKNLKRLDLSFNNFTGPIPERLKDLEKIDYLFLTNNMLNGSLPQWIFERNDKIDLSYNYFEGTGYDTCQLSNVNIVASYLPSEKNLKSPCLSRNPTCPGKSMNYELYINCGGEEETVEGKVYKSDKTAIDAASIYSPSSDRTWALSSTGYFVGDIKSPYIGAINESLLLNTTNSQLYKSARLNPLSLRYYALCMQSGNYTVNLHFAEIMFSEFGFSSDGRRIFDVSIQGKKVLENFDITKKAGGVRRGVVLSFTTPVENTLEIHFRWLGKGTMSIPTRGSYGPLISAISITPNFTPKKENSGGGLSNGAVAGIVVGTCTFLITIVSIIYILLGKKHVKSKEHKALESMAGYFSLRHIKTATQNFAPENKIGEGGFGSVYKGTLIDGTIIAVKQLSSKSRQGNREFINEVGMISALHHPNLVKLFGCCVEGNQLLVVYEYMENNSLARALFGPEEVNLNLNWPTRSKICIDIARGLAYLHEESTIKIVHRDIKATNVLLDSDLNAKISDFGLAKLDEGEDTHISTRIAGTIGYMAPEYAMRGYLTDKADVYSFGIVVLEIISGKSNTNFRPKEDSVYLLDFAYVLQEKGRILELVDSSMDTNYSKEEAYRMLNLALLCTIPSPSLRPKMSTVVSMLEGKTPVSANPIKIKKTESEILRYKAFESLSQDSQTFEVSTTAPWTNSTMSTSSGKDESATSLNPKVISPLIDLE</sequence>
<evidence type="ECO:0000256" key="15">
    <source>
        <dbReference type="ARBA" id="ARBA00023136"/>
    </source>
</evidence>
<dbReference type="EMBL" id="LFYR01000601">
    <property type="protein sequence ID" value="KMZ73131.1"/>
    <property type="molecule type" value="Genomic_DNA"/>
</dbReference>
<dbReference type="AlphaFoldDB" id="A0A0K9PVY2"/>
<evidence type="ECO:0000256" key="4">
    <source>
        <dbReference type="ARBA" id="ARBA00022527"/>
    </source>
</evidence>
<dbReference type="InterPro" id="IPR021720">
    <property type="entry name" value="Malectin_dom"/>
</dbReference>
<name>A0A0K9PVY2_ZOSMR</name>
<dbReference type="FunFam" id="3.80.10.10:FF:000383">
    <property type="entry name" value="Leucine-rich repeat receptor protein kinase EMS1"/>
    <property type="match status" value="2"/>
</dbReference>
<evidence type="ECO:0000256" key="11">
    <source>
        <dbReference type="ARBA" id="ARBA00022741"/>
    </source>
</evidence>
<dbReference type="InterPro" id="IPR017441">
    <property type="entry name" value="Protein_kinase_ATP_BS"/>
</dbReference>
<dbReference type="Gene3D" id="2.60.120.430">
    <property type="entry name" value="Galactose-binding lectin"/>
    <property type="match status" value="1"/>
</dbReference>
<evidence type="ECO:0000256" key="14">
    <source>
        <dbReference type="ARBA" id="ARBA00022989"/>
    </source>
</evidence>
<dbReference type="SUPFAM" id="SSF56112">
    <property type="entry name" value="Protein kinase-like (PK-like)"/>
    <property type="match status" value="1"/>
</dbReference>
<dbReference type="FunFam" id="3.30.200.20:FF:000217">
    <property type="entry name" value="probable LRR receptor-like serine/threonine-protein kinase At1g53430"/>
    <property type="match status" value="1"/>
</dbReference>
<feature type="chain" id="PRO_5005527997" description="non-specific serine/threonine protein kinase" evidence="24">
    <location>
        <begin position="20"/>
        <end position="1008"/>
    </location>
</feature>
<proteinExistence type="predicted"/>
<dbReference type="Pfam" id="PF07714">
    <property type="entry name" value="PK_Tyr_Ser-Thr"/>
    <property type="match status" value="1"/>
</dbReference>
<comment type="subcellular location">
    <subcellularLocation>
        <location evidence="1">Cell membrane</location>
        <topology evidence="1">Single-pass membrane protein</topology>
    </subcellularLocation>
    <subcellularLocation>
        <location evidence="2">Membrane</location>
        <topology evidence="2">Single-pass type I membrane protein</topology>
    </subcellularLocation>
</comment>
<feature type="transmembrane region" description="Helical" evidence="23">
    <location>
        <begin position="608"/>
        <end position="631"/>
    </location>
</feature>
<dbReference type="SMART" id="SM00369">
    <property type="entry name" value="LRR_TYP"/>
    <property type="match status" value="4"/>
</dbReference>
<evidence type="ECO:0000259" key="25">
    <source>
        <dbReference type="PROSITE" id="PS50011"/>
    </source>
</evidence>
<evidence type="ECO:0000256" key="17">
    <source>
        <dbReference type="ARBA" id="ARBA00023180"/>
    </source>
</evidence>
<evidence type="ECO:0000256" key="5">
    <source>
        <dbReference type="ARBA" id="ARBA00022553"/>
    </source>
</evidence>
<dbReference type="GO" id="GO:0004672">
    <property type="term" value="F:protein kinase activity"/>
    <property type="evidence" value="ECO:0000318"/>
    <property type="project" value="GO_Central"/>
</dbReference>
<feature type="region of interest" description="Disordered" evidence="22">
    <location>
        <begin position="974"/>
        <end position="995"/>
    </location>
</feature>
<keyword evidence="14 23" id="KW-1133">Transmembrane helix</keyword>
<evidence type="ECO:0000256" key="6">
    <source>
        <dbReference type="ARBA" id="ARBA00022614"/>
    </source>
</evidence>
<keyword evidence="11 21" id="KW-0547">Nucleotide-binding</keyword>
<dbReference type="Gene3D" id="1.10.510.10">
    <property type="entry name" value="Transferase(Phosphotransferase) domain 1"/>
    <property type="match status" value="1"/>
</dbReference>
<dbReference type="OrthoDB" id="4062651at2759"/>
<evidence type="ECO:0000256" key="3">
    <source>
        <dbReference type="ARBA" id="ARBA00012513"/>
    </source>
</evidence>
<keyword evidence="13 21" id="KW-0067">ATP-binding</keyword>
<dbReference type="SMART" id="SM00220">
    <property type="entry name" value="S_TKc"/>
    <property type="match status" value="1"/>
</dbReference>
<keyword evidence="7" id="KW-0808">Transferase</keyword>
<dbReference type="PROSITE" id="PS00108">
    <property type="entry name" value="PROTEIN_KINASE_ST"/>
    <property type="match status" value="1"/>
</dbReference>
<comment type="catalytic activity">
    <reaction evidence="19">
        <text>L-seryl-[protein] + ATP = O-phospho-L-seryl-[protein] + ADP + H(+)</text>
        <dbReference type="Rhea" id="RHEA:17989"/>
        <dbReference type="Rhea" id="RHEA-COMP:9863"/>
        <dbReference type="Rhea" id="RHEA-COMP:11604"/>
        <dbReference type="ChEBI" id="CHEBI:15378"/>
        <dbReference type="ChEBI" id="CHEBI:29999"/>
        <dbReference type="ChEBI" id="CHEBI:30616"/>
        <dbReference type="ChEBI" id="CHEBI:83421"/>
        <dbReference type="ChEBI" id="CHEBI:456216"/>
        <dbReference type="EC" id="2.7.11.1"/>
    </reaction>
</comment>
<dbReference type="FunFam" id="1.10.510.10:FF:000044">
    <property type="entry name" value="Putative LRR receptor-like serine/threonine-protein kinase"/>
    <property type="match status" value="1"/>
</dbReference>
<protein>
    <recommendedName>
        <fullName evidence="3">non-specific serine/threonine protein kinase</fullName>
        <ecNumber evidence="3">2.7.11.1</ecNumber>
    </recommendedName>
</protein>
<keyword evidence="8 23" id="KW-0812">Transmembrane</keyword>
<dbReference type="OMA" id="YIGEMKS"/>
<keyword evidence="27" id="KW-1185">Reference proteome</keyword>
<evidence type="ECO:0000256" key="18">
    <source>
        <dbReference type="ARBA" id="ARBA00047899"/>
    </source>
</evidence>
<gene>
    <name evidence="26" type="ORF">ZOSMA_153G00230</name>
</gene>
<dbReference type="PROSITE" id="PS50176">
    <property type="entry name" value="ARM_REPEAT"/>
    <property type="match status" value="1"/>
</dbReference>
<keyword evidence="9 24" id="KW-0732">Signal</keyword>
<evidence type="ECO:0000256" key="22">
    <source>
        <dbReference type="SAM" id="MobiDB-lite"/>
    </source>
</evidence>
<feature type="signal peptide" evidence="24">
    <location>
        <begin position="1"/>
        <end position="19"/>
    </location>
</feature>
<dbReference type="GO" id="GO:0005886">
    <property type="term" value="C:plasma membrane"/>
    <property type="evidence" value="ECO:0007669"/>
    <property type="project" value="UniProtKB-SubCell"/>
</dbReference>
<dbReference type="Gene3D" id="3.30.200.20">
    <property type="entry name" value="Phosphorylase Kinase, domain 1"/>
    <property type="match status" value="1"/>
</dbReference>
<evidence type="ECO:0000256" key="8">
    <source>
        <dbReference type="ARBA" id="ARBA00022692"/>
    </source>
</evidence>
<keyword evidence="17" id="KW-0325">Glycoprotein</keyword>
<keyword evidence="6" id="KW-0433">Leucine-rich repeat</keyword>
<dbReference type="CDD" id="cd14066">
    <property type="entry name" value="STKc_IRAK"/>
    <property type="match status" value="1"/>
</dbReference>
<keyword evidence="16" id="KW-0675">Receptor</keyword>
<dbReference type="InterPro" id="IPR011009">
    <property type="entry name" value="Kinase-like_dom_sf"/>
</dbReference>
<evidence type="ECO:0000256" key="10">
    <source>
        <dbReference type="ARBA" id="ARBA00022737"/>
    </source>
</evidence>
<evidence type="ECO:0000256" key="20">
    <source>
        <dbReference type="PROSITE-ProRule" id="PRU00259"/>
    </source>
</evidence>
<evidence type="ECO:0000256" key="19">
    <source>
        <dbReference type="ARBA" id="ARBA00048679"/>
    </source>
</evidence>
<feature type="domain" description="Protein kinase" evidence="25">
    <location>
        <begin position="663"/>
        <end position="941"/>
    </location>
</feature>
<comment type="caution">
    <text evidence="26">The sequence shown here is derived from an EMBL/GenBank/DDBJ whole genome shotgun (WGS) entry which is preliminary data.</text>
</comment>
<reference evidence="27" key="1">
    <citation type="journal article" date="2016" name="Nature">
        <title>The genome of the seagrass Zostera marina reveals angiosperm adaptation to the sea.</title>
        <authorList>
            <person name="Olsen J.L."/>
            <person name="Rouze P."/>
            <person name="Verhelst B."/>
            <person name="Lin Y.-C."/>
            <person name="Bayer T."/>
            <person name="Collen J."/>
            <person name="Dattolo E."/>
            <person name="De Paoli E."/>
            <person name="Dittami S."/>
            <person name="Maumus F."/>
            <person name="Michel G."/>
            <person name="Kersting A."/>
            <person name="Lauritano C."/>
            <person name="Lohaus R."/>
            <person name="Toepel M."/>
            <person name="Tonon T."/>
            <person name="Vanneste K."/>
            <person name="Amirebrahimi M."/>
            <person name="Brakel J."/>
            <person name="Bostroem C."/>
            <person name="Chovatia M."/>
            <person name="Grimwood J."/>
            <person name="Jenkins J.W."/>
            <person name="Jueterbock A."/>
            <person name="Mraz A."/>
            <person name="Stam W.T."/>
            <person name="Tice H."/>
            <person name="Bornberg-Bauer E."/>
            <person name="Green P.J."/>
            <person name="Pearson G.A."/>
            <person name="Procaccini G."/>
            <person name="Duarte C.M."/>
            <person name="Schmutz J."/>
            <person name="Reusch T.B.H."/>
            <person name="Van de Peer Y."/>
        </authorList>
    </citation>
    <scope>NUCLEOTIDE SEQUENCE [LARGE SCALE GENOMIC DNA]</scope>
    <source>
        <strain evidence="27">cv. Finnish</strain>
    </source>
</reference>
<keyword evidence="15 23" id="KW-0472">Membrane</keyword>
<dbReference type="Gene3D" id="3.80.10.10">
    <property type="entry name" value="Ribonuclease Inhibitor"/>
    <property type="match status" value="2"/>
</dbReference>
<keyword evidence="10" id="KW-0677">Repeat</keyword>
<evidence type="ECO:0000313" key="27">
    <source>
        <dbReference type="Proteomes" id="UP000036987"/>
    </source>
</evidence>
<dbReference type="InterPro" id="IPR000225">
    <property type="entry name" value="Armadillo"/>
</dbReference>
<evidence type="ECO:0000256" key="9">
    <source>
        <dbReference type="ARBA" id="ARBA00022729"/>
    </source>
</evidence>
<dbReference type="EC" id="2.7.11.1" evidence="3"/>
<keyword evidence="12" id="KW-0418">Kinase</keyword>
<dbReference type="Pfam" id="PF11721">
    <property type="entry name" value="Malectin"/>
    <property type="match status" value="1"/>
</dbReference>
<dbReference type="InterPro" id="IPR055414">
    <property type="entry name" value="LRR_R13L4/SHOC2-like"/>
</dbReference>
<dbReference type="PROSITE" id="PS00107">
    <property type="entry name" value="PROTEIN_KINASE_ATP"/>
    <property type="match status" value="1"/>
</dbReference>
<dbReference type="SUPFAM" id="SSF52058">
    <property type="entry name" value="L domain-like"/>
    <property type="match status" value="1"/>
</dbReference>
<dbReference type="InterPro" id="IPR001245">
    <property type="entry name" value="Ser-Thr/Tyr_kinase_cat_dom"/>
</dbReference>
<feature type="repeat" description="ARM" evidence="20">
    <location>
        <begin position="179"/>
        <end position="208"/>
    </location>
</feature>
<dbReference type="GO" id="GO:0004674">
    <property type="term" value="F:protein serine/threonine kinase activity"/>
    <property type="evidence" value="ECO:0007669"/>
    <property type="project" value="UniProtKB-KW"/>
</dbReference>
<evidence type="ECO:0000256" key="1">
    <source>
        <dbReference type="ARBA" id="ARBA00004162"/>
    </source>
</evidence>
<dbReference type="Pfam" id="PF00560">
    <property type="entry name" value="LRR_1"/>
    <property type="match status" value="1"/>
</dbReference>
<dbReference type="InterPro" id="IPR000719">
    <property type="entry name" value="Prot_kinase_dom"/>
</dbReference>
<evidence type="ECO:0000256" key="2">
    <source>
        <dbReference type="ARBA" id="ARBA00004479"/>
    </source>
</evidence>
<dbReference type="InterPro" id="IPR001611">
    <property type="entry name" value="Leu-rich_rpt"/>
</dbReference>
<dbReference type="PANTHER" id="PTHR48006">
    <property type="entry name" value="LEUCINE-RICH REPEAT-CONTAINING PROTEIN DDB_G0281931-RELATED"/>
    <property type="match status" value="1"/>
</dbReference>
<keyword evidence="5" id="KW-0597">Phosphoprotein</keyword>
<comment type="catalytic activity">
    <reaction evidence="18">
        <text>L-threonyl-[protein] + ATP = O-phospho-L-threonyl-[protein] + ADP + H(+)</text>
        <dbReference type="Rhea" id="RHEA:46608"/>
        <dbReference type="Rhea" id="RHEA-COMP:11060"/>
        <dbReference type="Rhea" id="RHEA-COMP:11605"/>
        <dbReference type="ChEBI" id="CHEBI:15378"/>
        <dbReference type="ChEBI" id="CHEBI:30013"/>
        <dbReference type="ChEBI" id="CHEBI:30616"/>
        <dbReference type="ChEBI" id="CHEBI:61977"/>
        <dbReference type="ChEBI" id="CHEBI:456216"/>
        <dbReference type="EC" id="2.7.11.1"/>
    </reaction>
</comment>
<evidence type="ECO:0000313" key="26">
    <source>
        <dbReference type="EMBL" id="KMZ73131.1"/>
    </source>
</evidence>
<dbReference type="STRING" id="29655.A0A0K9PVY2"/>
<evidence type="ECO:0000256" key="23">
    <source>
        <dbReference type="SAM" id="Phobius"/>
    </source>
</evidence>
<dbReference type="GO" id="GO:0005524">
    <property type="term" value="F:ATP binding"/>
    <property type="evidence" value="ECO:0007669"/>
    <property type="project" value="UniProtKB-UniRule"/>
</dbReference>
<dbReference type="PANTHER" id="PTHR48006:SF60">
    <property type="entry name" value="PROTEIN KINASE DOMAIN-CONTAINING PROTEIN"/>
    <property type="match status" value="1"/>
</dbReference>
<evidence type="ECO:0000256" key="16">
    <source>
        <dbReference type="ARBA" id="ARBA00023170"/>
    </source>
</evidence>
<dbReference type="PROSITE" id="PS50011">
    <property type="entry name" value="PROTEIN_KINASE_DOM"/>
    <property type="match status" value="1"/>
</dbReference>
<evidence type="ECO:0000256" key="13">
    <source>
        <dbReference type="ARBA" id="ARBA00022840"/>
    </source>
</evidence>
<dbReference type="InterPro" id="IPR032675">
    <property type="entry name" value="LRR_dom_sf"/>
</dbReference>
<dbReference type="GO" id="GO:0045088">
    <property type="term" value="P:regulation of innate immune response"/>
    <property type="evidence" value="ECO:0000318"/>
    <property type="project" value="GO_Central"/>
</dbReference>
<evidence type="ECO:0000256" key="7">
    <source>
        <dbReference type="ARBA" id="ARBA00022679"/>
    </source>
</evidence>
<evidence type="ECO:0000256" key="21">
    <source>
        <dbReference type="PROSITE-ProRule" id="PRU10141"/>
    </source>
</evidence>
<dbReference type="InterPro" id="IPR003591">
    <property type="entry name" value="Leu-rich_rpt_typical-subtyp"/>
</dbReference>
<dbReference type="Proteomes" id="UP000036987">
    <property type="component" value="Unassembled WGS sequence"/>
</dbReference>
<evidence type="ECO:0000256" key="24">
    <source>
        <dbReference type="SAM" id="SignalP"/>
    </source>
</evidence>
<dbReference type="FunFam" id="2.60.120.430:FF:000004">
    <property type="entry name" value="Putative leucine-rich repeat receptor-like serine/threonine-protein kinase"/>
    <property type="match status" value="1"/>
</dbReference>
<evidence type="ECO:0000256" key="12">
    <source>
        <dbReference type="ARBA" id="ARBA00022777"/>
    </source>
</evidence>
<organism evidence="26 27">
    <name type="scientific">Zostera marina</name>
    <name type="common">Eelgrass</name>
    <dbReference type="NCBI Taxonomy" id="29655"/>
    <lineage>
        <taxon>Eukaryota</taxon>
        <taxon>Viridiplantae</taxon>
        <taxon>Streptophyta</taxon>
        <taxon>Embryophyta</taxon>
        <taxon>Tracheophyta</taxon>
        <taxon>Spermatophyta</taxon>
        <taxon>Magnoliopsida</taxon>
        <taxon>Liliopsida</taxon>
        <taxon>Zosteraceae</taxon>
        <taxon>Zostera</taxon>
    </lineage>
</organism>